<accession>A0A4U0XM25</accession>
<evidence type="ECO:0000259" key="2">
    <source>
        <dbReference type="Pfam" id="PF00248"/>
    </source>
</evidence>
<dbReference type="STRING" id="331657.A0A4U0XM25"/>
<dbReference type="Proteomes" id="UP000308768">
    <property type="component" value="Unassembled WGS sequence"/>
</dbReference>
<name>A0A4U0XM25_9PEZI</name>
<dbReference type="PANTHER" id="PTHR43625">
    <property type="entry name" value="AFLATOXIN B1 ALDEHYDE REDUCTASE"/>
    <property type="match status" value="1"/>
</dbReference>
<organism evidence="3 4">
    <name type="scientific">Cryomyces minteri</name>
    <dbReference type="NCBI Taxonomy" id="331657"/>
    <lineage>
        <taxon>Eukaryota</taxon>
        <taxon>Fungi</taxon>
        <taxon>Dikarya</taxon>
        <taxon>Ascomycota</taxon>
        <taxon>Pezizomycotina</taxon>
        <taxon>Dothideomycetes</taxon>
        <taxon>Dothideomycetes incertae sedis</taxon>
        <taxon>Cryomyces</taxon>
    </lineage>
</organism>
<keyword evidence="4" id="KW-1185">Reference proteome</keyword>
<dbReference type="InterPro" id="IPR050791">
    <property type="entry name" value="Aldo-Keto_reductase"/>
</dbReference>
<evidence type="ECO:0000256" key="1">
    <source>
        <dbReference type="ARBA" id="ARBA00023002"/>
    </source>
</evidence>
<sequence>MPQVVGREVGSTGYGLMGLTWRPQPPSEETSFKAMKTALSKGANFWNGGEFYGPPTHNSLHLLNSYFTKYPEDADKVVLCIKGGLKPGEMALDGGEANVRRSIDECLRVLDGKKTLDIFECARVDPETPVEITVRTIAACIKEGKVKGIGLSECSANTIRRAAKVHEIAVVEVEFSLWATEVLDNGIAKACAENRIPMVAYSPLGRGFLTGQIKSPADLPEGDFRKYSPRFQPDVFDENLKLVKELEKLASKKGCTPGQIAIAWVKAQSGKNGMPVIIPIPGASAEERVLENMVDVELSEGDMAEIDRILKNATVIGGRYPEAHAHILNGDSKEL</sequence>
<dbReference type="Pfam" id="PF00248">
    <property type="entry name" value="Aldo_ket_red"/>
    <property type="match status" value="1"/>
</dbReference>
<dbReference type="CDD" id="cd19077">
    <property type="entry name" value="AKR_AKR8A1-2"/>
    <property type="match status" value="1"/>
</dbReference>
<dbReference type="GO" id="GO:0016491">
    <property type="term" value="F:oxidoreductase activity"/>
    <property type="evidence" value="ECO:0007669"/>
    <property type="project" value="UniProtKB-KW"/>
</dbReference>
<protein>
    <recommendedName>
        <fullName evidence="2">NADP-dependent oxidoreductase domain-containing protein</fullName>
    </recommendedName>
</protein>
<dbReference type="Gene3D" id="3.20.20.100">
    <property type="entry name" value="NADP-dependent oxidoreductase domain"/>
    <property type="match status" value="1"/>
</dbReference>
<dbReference type="InterPro" id="IPR036812">
    <property type="entry name" value="NAD(P)_OxRdtase_dom_sf"/>
</dbReference>
<dbReference type="SUPFAM" id="SSF51430">
    <property type="entry name" value="NAD(P)-linked oxidoreductase"/>
    <property type="match status" value="1"/>
</dbReference>
<dbReference type="PANTHER" id="PTHR43625:SF78">
    <property type="entry name" value="PYRIDOXAL REDUCTASE-RELATED"/>
    <property type="match status" value="1"/>
</dbReference>
<comment type="caution">
    <text evidence="3">The sequence shown here is derived from an EMBL/GenBank/DDBJ whole genome shotgun (WGS) entry which is preliminary data.</text>
</comment>
<dbReference type="GO" id="GO:0005737">
    <property type="term" value="C:cytoplasm"/>
    <property type="evidence" value="ECO:0007669"/>
    <property type="project" value="TreeGrafter"/>
</dbReference>
<feature type="domain" description="NADP-dependent oxidoreductase" evidence="2">
    <location>
        <begin position="13"/>
        <end position="310"/>
    </location>
</feature>
<dbReference type="InterPro" id="IPR023210">
    <property type="entry name" value="NADP_OxRdtase_dom"/>
</dbReference>
<dbReference type="AlphaFoldDB" id="A0A4U0XM25"/>
<evidence type="ECO:0000313" key="4">
    <source>
        <dbReference type="Proteomes" id="UP000308768"/>
    </source>
</evidence>
<reference evidence="3 4" key="1">
    <citation type="submission" date="2017-03" db="EMBL/GenBank/DDBJ databases">
        <title>Genomes of endolithic fungi from Antarctica.</title>
        <authorList>
            <person name="Coleine C."/>
            <person name="Masonjones S."/>
            <person name="Stajich J.E."/>
        </authorList>
    </citation>
    <scope>NUCLEOTIDE SEQUENCE [LARGE SCALE GENOMIC DNA]</scope>
    <source>
        <strain evidence="3 4">CCFEE 5187</strain>
    </source>
</reference>
<gene>
    <name evidence="3" type="ORF">B0A49_00697</name>
</gene>
<proteinExistence type="predicted"/>
<evidence type="ECO:0000313" key="3">
    <source>
        <dbReference type="EMBL" id="TKA78364.1"/>
    </source>
</evidence>
<keyword evidence="1" id="KW-0560">Oxidoreductase</keyword>
<dbReference type="EMBL" id="NAJN01000145">
    <property type="protein sequence ID" value="TKA78364.1"/>
    <property type="molecule type" value="Genomic_DNA"/>
</dbReference>
<dbReference type="OrthoDB" id="37537at2759"/>